<protein>
    <submittedName>
        <fullName evidence="1">Uncharacterized protein</fullName>
    </submittedName>
</protein>
<dbReference type="Proteomes" id="UP001519363">
    <property type="component" value="Unassembled WGS sequence"/>
</dbReference>
<keyword evidence="2" id="KW-1185">Reference proteome</keyword>
<gene>
    <name evidence="1" type="ORF">JOF53_006890</name>
</gene>
<name>A0ABS5AN68_9PSEU</name>
<dbReference type="RefSeq" id="WP_086788827.1">
    <property type="nucleotide sequence ID" value="NZ_JAGIOO010000001.1"/>
</dbReference>
<sequence>MAHRLGVRPGRGVPLEQLVQAHLRQLGAGVVPVADDGVDLGGGEQAGELRPHPLDGGQVEQVGAVLDEALVAGAAVPQLEVEVDLGRIFTKLDVSSRAEIANMVGRATVTARPRRTRATAS</sequence>
<reference evidence="1 2" key="1">
    <citation type="submission" date="2021-03" db="EMBL/GenBank/DDBJ databases">
        <title>Sequencing the genomes of 1000 actinobacteria strains.</title>
        <authorList>
            <person name="Klenk H.-P."/>
        </authorList>
    </citation>
    <scope>NUCLEOTIDE SEQUENCE [LARGE SCALE GENOMIC DNA]</scope>
    <source>
        <strain evidence="1 2">DSM 44580</strain>
    </source>
</reference>
<comment type="caution">
    <text evidence="1">The sequence shown here is derived from an EMBL/GenBank/DDBJ whole genome shotgun (WGS) entry which is preliminary data.</text>
</comment>
<evidence type="ECO:0000313" key="1">
    <source>
        <dbReference type="EMBL" id="MBP2478018.1"/>
    </source>
</evidence>
<organism evidence="1 2">
    <name type="scientific">Crossiella equi</name>
    <dbReference type="NCBI Taxonomy" id="130796"/>
    <lineage>
        <taxon>Bacteria</taxon>
        <taxon>Bacillati</taxon>
        <taxon>Actinomycetota</taxon>
        <taxon>Actinomycetes</taxon>
        <taxon>Pseudonocardiales</taxon>
        <taxon>Pseudonocardiaceae</taxon>
        <taxon>Crossiella</taxon>
    </lineage>
</organism>
<accession>A0ABS5AN68</accession>
<proteinExistence type="predicted"/>
<evidence type="ECO:0000313" key="2">
    <source>
        <dbReference type="Proteomes" id="UP001519363"/>
    </source>
</evidence>
<dbReference type="EMBL" id="JAGIOO010000001">
    <property type="protein sequence ID" value="MBP2478018.1"/>
    <property type="molecule type" value="Genomic_DNA"/>
</dbReference>